<sequence length="129" mass="15162">VYAAGFKCRQEYGDYDYESMIFEYKNNLIGTFSDSFFLDGNRNYFNVRGTKGLAFYEDLKITIEENSGRRNIIKINNENPCYRMWKIFIKCLETNSKPYYTTEIALNDLQILEAIEKSLKKGIKVSVEQ</sequence>
<dbReference type="EMBL" id="BARV01042441">
    <property type="protein sequence ID" value="GAI47983.1"/>
    <property type="molecule type" value="Genomic_DNA"/>
</dbReference>
<protein>
    <recommendedName>
        <fullName evidence="2">Gfo/Idh/MocA-like oxidoreductase C-terminal domain-containing protein</fullName>
    </recommendedName>
</protein>
<organism evidence="1">
    <name type="scientific">marine sediment metagenome</name>
    <dbReference type="NCBI Taxonomy" id="412755"/>
    <lineage>
        <taxon>unclassified sequences</taxon>
        <taxon>metagenomes</taxon>
        <taxon>ecological metagenomes</taxon>
    </lineage>
</organism>
<name>X1NWM8_9ZZZZ</name>
<reference evidence="1" key="1">
    <citation type="journal article" date="2014" name="Front. Microbiol.">
        <title>High frequency of phylogenetically diverse reductive dehalogenase-homologous genes in deep subseafloor sedimentary metagenomes.</title>
        <authorList>
            <person name="Kawai M."/>
            <person name="Futagami T."/>
            <person name="Toyoda A."/>
            <person name="Takaki Y."/>
            <person name="Nishi S."/>
            <person name="Hori S."/>
            <person name="Arai W."/>
            <person name="Tsubouchi T."/>
            <person name="Morono Y."/>
            <person name="Uchiyama I."/>
            <person name="Ito T."/>
            <person name="Fujiyama A."/>
            <person name="Inagaki F."/>
            <person name="Takami H."/>
        </authorList>
    </citation>
    <scope>NUCLEOTIDE SEQUENCE</scope>
    <source>
        <strain evidence="1">Expedition CK06-06</strain>
    </source>
</reference>
<comment type="caution">
    <text evidence="1">The sequence shown here is derived from an EMBL/GenBank/DDBJ whole genome shotgun (WGS) entry which is preliminary data.</text>
</comment>
<dbReference type="AlphaFoldDB" id="X1NWM8"/>
<dbReference type="SUPFAM" id="SSF55347">
    <property type="entry name" value="Glyceraldehyde-3-phosphate dehydrogenase-like, C-terminal domain"/>
    <property type="match status" value="1"/>
</dbReference>
<gene>
    <name evidence="1" type="ORF">S06H3_63827</name>
</gene>
<feature type="non-terminal residue" evidence="1">
    <location>
        <position position="1"/>
    </location>
</feature>
<feature type="non-terminal residue" evidence="1">
    <location>
        <position position="129"/>
    </location>
</feature>
<evidence type="ECO:0000313" key="1">
    <source>
        <dbReference type="EMBL" id="GAI47983.1"/>
    </source>
</evidence>
<accession>X1NWM8</accession>
<evidence type="ECO:0008006" key="2">
    <source>
        <dbReference type="Google" id="ProtNLM"/>
    </source>
</evidence>
<dbReference type="Gene3D" id="3.30.360.10">
    <property type="entry name" value="Dihydrodipicolinate Reductase, domain 2"/>
    <property type="match status" value="1"/>
</dbReference>
<proteinExistence type="predicted"/>